<name>A0A6A6CF52_ZASCE</name>
<dbReference type="EMBL" id="ML993599">
    <property type="protein sequence ID" value="KAF2165755.1"/>
    <property type="molecule type" value="Genomic_DNA"/>
</dbReference>
<protein>
    <recommendedName>
        <fullName evidence="4">Hydrophobin</fullName>
    </recommendedName>
</protein>
<proteinExistence type="predicted"/>
<evidence type="ECO:0000313" key="2">
    <source>
        <dbReference type="EMBL" id="KAF2165755.1"/>
    </source>
</evidence>
<dbReference type="GeneID" id="54566325"/>
<dbReference type="AlphaFoldDB" id="A0A6A6CF52"/>
<dbReference type="Proteomes" id="UP000799537">
    <property type="component" value="Unassembled WGS sequence"/>
</dbReference>
<feature type="chain" id="PRO_5025328772" description="Hydrophobin" evidence="1">
    <location>
        <begin position="17"/>
        <end position="141"/>
    </location>
</feature>
<accession>A0A6A6CF52</accession>
<feature type="signal peptide" evidence="1">
    <location>
        <begin position="1"/>
        <end position="16"/>
    </location>
</feature>
<reference evidence="2" key="1">
    <citation type="journal article" date="2020" name="Stud. Mycol.">
        <title>101 Dothideomycetes genomes: a test case for predicting lifestyles and emergence of pathogens.</title>
        <authorList>
            <person name="Haridas S."/>
            <person name="Albert R."/>
            <person name="Binder M."/>
            <person name="Bloem J."/>
            <person name="Labutti K."/>
            <person name="Salamov A."/>
            <person name="Andreopoulos B."/>
            <person name="Baker S."/>
            <person name="Barry K."/>
            <person name="Bills G."/>
            <person name="Bluhm B."/>
            <person name="Cannon C."/>
            <person name="Castanera R."/>
            <person name="Culley D."/>
            <person name="Daum C."/>
            <person name="Ezra D."/>
            <person name="Gonzalez J."/>
            <person name="Henrissat B."/>
            <person name="Kuo A."/>
            <person name="Liang C."/>
            <person name="Lipzen A."/>
            <person name="Lutzoni F."/>
            <person name="Magnuson J."/>
            <person name="Mondo S."/>
            <person name="Nolan M."/>
            <person name="Ohm R."/>
            <person name="Pangilinan J."/>
            <person name="Park H.-J."/>
            <person name="Ramirez L."/>
            <person name="Alfaro M."/>
            <person name="Sun H."/>
            <person name="Tritt A."/>
            <person name="Yoshinaga Y."/>
            <person name="Zwiers L.-H."/>
            <person name="Turgeon B."/>
            <person name="Goodwin S."/>
            <person name="Spatafora J."/>
            <person name="Crous P."/>
            <person name="Grigoriev I."/>
        </authorList>
    </citation>
    <scope>NUCLEOTIDE SEQUENCE</scope>
    <source>
        <strain evidence="2">ATCC 36951</strain>
    </source>
</reference>
<evidence type="ECO:0008006" key="4">
    <source>
        <dbReference type="Google" id="ProtNLM"/>
    </source>
</evidence>
<organism evidence="2 3">
    <name type="scientific">Zasmidium cellare ATCC 36951</name>
    <dbReference type="NCBI Taxonomy" id="1080233"/>
    <lineage>
        <taxon>Eukaryota</taxon>
        <taxon>Fungi</taxon>
        <taxon>Dikarya</taxon>
        <taxon>Ascomycota</taxon>
        <taxon>Pezizomycotina</taxon>
        <taxon>Dothideomycetes</taxon>
        <taxon>Dothideomycetidae</taxon>
        <taxon>Mycosphaerellales</taxon>
        <taxon>Mycosphaerellaceae</taxon>
        <taxon>Zasmidium</taxon>
    </lineage>
</organism>
<evidence type="ECO:0000313" key="3">
    <source>
        <dbReference type="Proteomes" id="UP000799537"/>
    </source>
</evidence>
<evidence type="ECO:0000256" key="1">
    <source>
        <dbReference type="SAM" id="SignalP"/>
    </source>
</evidence>
<keyword evidence="3" id="KW-1185">Reference proteome</keyword>
<gene>
    <name evidence="2" type="ORF">M409DRAFT_55629</name>
</gene>
<dbReference type="RefSeq" id="XP_033666644.1">
    <property type="nucleotide sequence ID" value="XM_033813053.1"/>
</dbReference>
<keyword evidence="1" id="KW-0732">Signal</keyword>
<sequence>MRTFVLSLSALVLAAAVPQNAPYAGDGRGGVQRGRYQPGWQGGGGGSGDPVCQGLAGTPQCCQLNALGACSPALRSSLIWMQRASGLGTNGLSIRSVLPVEGLRSAVLCLWLELLSFATSPERDHETNAAAFARSLSPIAL</sequence>